<sequence>MLVIDEFQDLSPLQYRLYKLWRDSQEFDHVIIAGDEAQAIYGFRGSTGRYLRETYCDKSIELSESWRCAPEIVEKAQEIIAGYGYFDETLSSHREDVDEVVDSLPVAGRTAEDLHPVVEKLVADLPRNRSVMILGRTNLDVQRVAKALNDLGYPNQPIVPADSELKSGLWYWETPAPEILHTLRRWLVGEQLYPRYVEKLLSTTDIDHPWVEHAISGSLVKYSKADEGYHEYPELHDGALYSPDIIDEVFDSPESTESVLNNIQLDDTRREALRQALDNTHDIRPDQIRVGTIHSAKGQESARILLLAGYSYRQAQRYRNKPGVEKEERRLYHVAVTRAANQLYIVTKWNGYEPCPIFL</sequence>
<dbReference type="InterPro" id="IPR027417">
    <property type="entry name" value="P-loop_NTPase"/>
</dbReference>
<dbReference type="EMBL" id="AOJK01000025">
    <property type="protein sequence ID" value="ELZ45908.1"/>
    <property type="molecule type" value="Genomic_DNA"/>
</dbReference>
<proteinExistence type="predicted"/>
<accession>M0EFQ8</accession>
<dbReference type="PATRIC" id="fig|1227465.4.peg.1125"/>
<evidence type="ECO:0000256" key="5">
    <source>
        <dbReference type="ARBA" id="ARBA00023235"/>
    </source>
</evidence>
<feature type="domain" description="UvrD-like helicase ATP-binding" evidence="9">
    <location>
        <begin position="2"/>
        <end position="49"/>
    </location>
</feature>
<reference evidence="11 12" key="1">
    <citation type="journal article" date="2014" name="PLoS Genet.">
        <title>Phylogenetically driven sequencing of extremely halophilic archaea reveals strategies for static and dynamic osmo-response.</title>
        <authorList>
            <person name="Becker E.A."/>
            <person name="Seitzer P.M."/>
            <person name="Tritt A."/>
            <person name="Larsen D."/>
            <person name="Krusor M."/>
            <person name="Yao A.I."/>
            <person name="Wu D."/>
            <person name="Madern D."/>
            <person name="Eisen J.A."/>
            <person name="Darling A.E."/>
            <person name="Facciotti M.T."/>
        </authorList>
    </citation>
    <scope>NUCLEOTIDE SEQUENCE [LARGE SCALE GENOMIC DNA]</scope>
    <source>
        <strain evidence="11 12">DSM 19288</strain>
    </source>
</reference>
<organism evidence="11 12">
    <name type="scientific">Halorubrum californiense DSM 19288</name>
    <dbReference type="NCBI Taxonomy" id="1227465"/>
    <lineage>
        <taxon>Archaea</taxon>
        <taxon>Methanobacteriati</taxon>
        <taxon>Methanobacteriota</taxon>
        <taxon>Stenosarchaea group</taxon>
        <taxon>Halobacteria</taxon>
        <taxon>Halobacteriales</taxon>
        <taxon>Haloferacaceae</taxon>
        <taxon>Halorubrum</taxon>
    </lineage>
</organism>
<comment type="catalytic activity">
    <reaction evidence="8">
        <text>ATP + H2O = ADP + phosphate + H(+)</text>
        <dbReference type="Rhea" id="RHEA:13065"/>
        <dbReference type="ChEBI" id="CHEBI:15377"/>
        <dbReference type="ChEBI" id="CHEBI:15378"/>
        <dbReference type="ChEBI" id="CHEBI:30616"/>
        <dbReference type="ChEBI" id="CHEBI:43474"/>
        <dbReference type="ChEBI" id="CHEBI:456216"/>
        <dbReference type="EC" id="5.6.2.4"/>
    </reaction>
</comment>
<comment type="caution">
    <text evidence="11">The sequence shown here is derived from an EMBL/GenBank/DDBJ whole genome shotgun (WGS) entry which is preliminary data.</text>
</comment>
<keyword evidence="1" id="KW-0547">Nucleotide-binding</keyword>
<keyword evidence="3" id="KW-0347">Helicase</keyword>
<comment type="catalytic activity">
    <reaction evidence="6">
        <text>Couples ATP hydrolysis with the unwinding of duplex DNA by translocating in the 3'-5' direction.</text>
        <dbReference type="EC" id="5.6.2.4"/>
    </reaction>
</comment>
<name>M0EFQ8_9EURY</name>
<keyword evidence="4" id="KW-0067">ATP-binding</keyword>
<dbReference type="SUPFAM" id="SSF52540">
    <property type="entry name" value="P-loop containing nucleoside triphosphate hydrolases"/>
    <property type="match status" value="1"/>
</dbReference>
<keyword evidence="2" id="KW-0378">Hydrolase</keyword>
<evidence type="ECO:0000256" key="3">
    <source>
        <dbReference type="ARBA" id="ARBA00022806"/>
    </source>
</evidence>
<gene>
    <name evidence="11" type="ORF">C463_05740</name>
</gene>
<dbReference type="STRING" id="1227465.C463_05740"/>
<evidence type="ECO:0000259" key="10">
    <source>
        <dbReference type="Pfam" id="PF13361"/>
    </source>
</evidence>
<dbReference type="Pfam" id="PF13361">
    <property type="entry name" value="UvrD_C"/>
    <property type="match status" value="1"/>
</dbReference>
<evidence type="ECO:0000313" key="11">
    <source>
        <dbReference type="EMBL" id="ELZ45908.1"/>
    </source>
</evidence>
<dbReference type="Gene3D" id="3.40.50.300">
    <property type="entry name" value="P-loop containing nucleotide triphosphate hydrolases"/>
    <property type="match status" value="2"/>
</dbReference>
<evidence type="ECO:0000256" key="7">
    <source>
        <dbReference type="ARBA" id="ARBA00034808"/>
    </source>
</evidence>
<dbReference type="Proteomes" id="UP000011586">
    <property type="component" value="Unassembled WGS sequence"/>
</dbReference>
<keyword evidence="5" id="KW-0413">Isomerase</keyword>
<dbReference type="EC" id="5.6.2.4" evidence="7"/>
<dbReference type="GO" id="GO:0043138">
    <property type="term" value="F:3'-5' DNA helicase activity"/>
    <property type="evidence" value="ECO:0007669"/>
    <property type="project" value="UniProtKB-EC"/>
</dbReference>
<dbReference type="GO" id="GO:0005524">
    <property type="term" value="F:ATP binding"/>
    <property type="evidence" value="ECO:0007669"/>
    <property type="project" value="UniProtKB-KW"/>
</dbReference>
<protein>
    <recommendedName>
        <fullName evidence="7">DNA 3'-5' helicase</fullName>
        <ecNumber evidence="7">5.6.2.4</ecNumber>
    </recommendedName>
</protein>
<dbReference type="GO" id="GO:0003677">
    <property type="term" value="F:DNA binding"/>
    <property type="evidence" value="ECO:0007669"/>
    <property type="project" value="InterPro"/>
</dbReference>
<feature type="domain" description="UvrD-like helicase C-terminal" evidence="10">
    <location>
        <begin position="253"/>
        <end position="347"/>
    </location>
</feature>
<evidence type="ECO:0000256" key="2">
    <source>
        <dbReference type="ARBA" id="ARBA00022801"/>
    </source>
</evidence>
<dbReference type="GO" id="GO:0016787">
    <property type="term" value="F:hydrolase activity"/>
    <property type="evidence" value="ECO:0007669"/>
    <property type="project" value="UniProtKB-KW"/>
</dbReference>
<dbReference type="PANTHER" id="PTHR11070">
    <property type="entry name" value="UVRD / RECB / PCRA DNA HELICASE FAMILY MEMBER"/>
    <property type="match status" value="1"/>
</dbReference>
<dbReference type="GO" id="GO:0000725">
    <property type="term" value="P:recombinational repair"/>
    <property type="evidence" value="ECO:0007669"/>
    <property type="project" value="TreeGrafter"/>
</dbReference>
<evidence type="ECO:0000313" key="12">
    <source>
        <dbReference type="Proteomes" id="UP000011586"/>
    </source>
</evidence>
<evidence type="ECO:0000256" key="8">
    <source>
        <dbReference type="ARBA" id="ARBA00048988"/>
    </source>
</evidence>
<dbReference type="InterPro" id="IPR014017">
    <property type="entry name" value="DNA_helicase_UvrD-like_C"/>
</dbReference>
<evidence type="ECO:0000256" key="1">
    <source>
        <dbReference type="ARBA" id="ARBA00022741"/>
    </source>
</evidence>
<evidence type="ECO:0000256" key="6">
    <source>
        <dbReference type="ARBA" id="ARBA00034617"/>
    </source>
</evidence>
<evidence type="ECO:0000259" key="9">
    <source>
        <dbReference type="Pfam" id="PF00580"/>
    </source>
</evidence>
<keyword evidence="12" id="KW-1185">Reference proteome</keyword>
<dbReference type="Pfam" id="PF00580">
    <property type="entry name" value="UvrD-helicase"/>
    <property type="match status" value="1"/>
</dbReference>
<evidence type="ECO:0000256" key="4">
    <source>
        <dbReference type="ARBA" id="ARBA00022840"/>
    </source>
</evidence>
<dbReference type="InterPro" id="IPR014016">
    <property type="entry name" value="UvrD-like_ATP-bd"/>
</dbReference>
<dbReference type="InterPro" id="IPR000212">
    <property type="entry name" value="DNA_helicase_UvrD/REP"/>
</dbReference>
<dbReference type="PANTHER" id="PTHR11070:SF2">
    <property type="entry name" value="ATP-DEPENDENT DNA HELICASE SRS2"/>
    <property type="match status" value="1"/>
</dbReference>
<dbReference type="AlphaFoldDB" id="M0EFQ8"/>